<reference evidence="3" key="1">
    <citation type="submission" date="2016-06" db="UniProtKB">
        <authorList>
            <consortium name="WormBaseParasite"/>
        </authorList>
    </citation>
    <scope>IDENTIFICATION</scope>
</reference>
<dbReference type="Proteomes" id="UP000275846">
    <property type="component" value="Unassembled WGS sequence"/>
</dbReference>
<evidence type="ECO:0000313" key="1">
    <source>
        <dbReference type="EMBL" id="VDL85237.1"/>
    </source>
</evidence>
<proteinExistence type="predicted"/>
<dbReference type="OrthoDB" id="6503481at2759"/>
<dbReference type="EMBL" id="UYSU01000115">
    <property type="protein sequence ID" value="VDL85237.1"/>
    <property type="molecule type" value="Genomic_DNA"/>
</dbReference>
<evidence type="ECO:0000313" key="3">
    <source>
        <dbReference type="WBParaSite" id="SSLN_0000021801-mRNA-1"/>
    </source>
</evidence>
<organism evidence="3">
    <name type="scientific">Schistocephalus solidus</name>
    <name type="common">Tapeworm</name>
    <dbReference type="NCBI Taxonomy" id="70667"/>
    <lineage>
        <taxon>Eukaryota</taxon>
        <taxon>Metazoa</taxon>
        <taxon>Spiralia</taxon>
        <taxon>Lophotrochozoa</taxon>
        <taxon>Platyhelminthes</taxon>
        <taxon>Cestoda</taxon>
        <taxon>Eucestoda</taxon>
        <taxon>Diphyllobothriidea</taxon>
        <taxon>Diphyllobothriidae</taxon>
        <taxon>Schistocephalus</taxon>
    </lineage>
</organism>
<dbReference type="WBParaSite" id="SSLN_0000021801-mRNA-1">
    <property type="protein sequence ID" value="SSLN_0000021801-mRNA-1"/>
    <property type="gene ID" value="SSLN_0000021801"/>
</dbReference>
<keyword evidence="2" id="KW-1185">Reference proteome</keyword>
<sequence>MGEYSLGKLVKELQKLTVHSLPLPEKLTCETKFARWEACCKDYLQGLDARAHSGVILDLLDDEADFHRRYQQPGESIKDFQQALRLLGRRAFPTLDAKALSNRVLEQLVAGVRDPQIRKILLRDRSPTLEKAFALAREEEVLQAVCE</sequence>
<evidence type="ECO:0000313" key="2">
    <source>
        <dbReference type="Proteomes" id="UP000275846"/>
    </source>
</evidence>
<name>A0A183S7K8_SCHSO</name>
<accession>A0A183S7K8</accession>
<dbReference type="AlphaFoldDB" id="A0A183S7K8"/>
<gene>
    <name evidence="1" type="ORF">SSLN_LOCUS206</name>
</gene>
<reference evidence="1 2" key="2">
    <citation type="submission" date="2018-11" db="EMBL/GenBank/DDBJ databases">
        <authorList>
            <consortium name="Pathogen Informatics"/>
        </authorList>
    </citation>
    <scope>NUCLEOTIDE SEQUENCE [LARGE SCALE GENOMIC DNA]</scope>
    <source>
        <strain evidence="1 2">NST_G2</strain>
    </source>
</reference>
<protein>
    <submittedName>
        <fullName evidence="1 3">Uncharacterized protein</fullName>
    </submittedName>
</protein>